<keyword evidence="1" id="KW-1133">Transmembrane helix</keyword>
<dbReference type="AlphaFoldDB" id="A0A0C2CM89"/>
<proteinExistence type="predicted"/>
<sequence>MEKITEDYRYGKNTGAGEQLGQSTAKQHREYDITKRRIEKILKAGANVVLTTGGMLNLPFVLCVVRVVLV</sequence>
<gene>
    <name evidence="2" type="ORF">ANCDUO_12094</name>
</gene>
<feature type="transmembrane region" description="Helical" evidence="1">
    <location>
        <begin position="44"/>
        <end position="69"/>
    </location>
</feature>
<name>A0A0C2CM89_9BILA</name>
<accession>A0A0C2CM89</accession>
<dbReference type="Proteomes" id="UP000054047">
    <property type="component" value="Unassembled WGS sequence"/>
</dbReference>
<keyword evidence="3" id="KW-1185">Reference proteome</keyword>
<organism evidence="2 3">
    <name type="scientific">Ancylostoma duodenale</name>
    <dbReference type="NCBI Taxonomy" id="51022"/>
    <lineage>
        <taxon>Eukaryota</taxon>
        <taxon>Metazoa</taxon>
        <taxon>Ecdysozoa</taxon>
        <taxon>Nematoda</taxon>
        <taxon>Chromadorea</taxon>
        <taxon>Rhabditida</taxon>
        <taxon>Rhabditina</taxon>
        <taxon>Rhabditomorpha</taxon>
        <taxon>Strongyloidea</taxon>
        <taxon>Ancylostomatidae</taxon>
        <taxon>Ancylostomatinae</taxon>
        <taxon>Ancylostoma</taxon>
    </lineage>
</organism>
<evidence type="ECO:0000313" key="2">
    <source>
        <dbReference type="EMBL" id="KIH57713.1"/>
    </source>
</evidence>
<dbReference type="EMBL" id="KN734033">
    <property type="protein sequence ID" value="KIH57713.1"/>
    <property type="molecule type" value="Genomic_DNA"/>
</dbReference>
<protein>
    <submittedName>
        <fullName evidence="2">Uncharacterized protein</fullName>
    </submittedName>
</protein>
<reference evidence="2 3" key="1">
    <citation type="submission" date="2013-12" db="EMBL/GenBank/DDBJ databases">
        <title>Draft genome of the parsitic nematode Ancylostoma duodenale.</title>
        <authorList>
            <person name="Mitreva M."/>
        </authorList>
    </citation>
    <scope>NUCLEOTIDE SEQUENCE [LARGE SCALE GENOMIC DNA]</scope>
    <source>
        <strain evidence="2 3">Zhejiang</strain>
    </source>
</reference>
<evidence type="ECO:0000256" key="1">
    <source>
        <dbReference type="SAM" id="Phobius"/>
    </source>
</evidence>
<evidence type="ECO:0000313" key="3">
    <source>
        <dbReference type="Proteomes" id="UP000054047"/>
    </source>
</evidence>
<keyword evidence="1" id="KW-0472">Membrane</keyword>
<keyword evidence="1" id="KW-0812">Transmembrane</keyword>